<dbReference type="GO" id="GO:0004553">
    <property type="term" value="F:hydrolase activity, hydrolyzing O-glycosyl compounds"/>
    <property type="evidence" value="ECO:0007669"/>
    <property type="project" value="InterPro"/>
</dbReference>
<dbReference type="GO" id="GO:0008933">
    <property type="term" value="F:peptidoglycan lytic transglycosylase activity"/>
    <property type="evidence" value="ECO:0007669"/>
    <property type="project" value="InterPro"/>
</dbReference>
<dbReference type="GO" id="GO:0042597">
    <property type="term" value="C:periplasmic space"/>
    <property type="evidence" value="ECO:0007669"/>
    <property type="project" value="InterPro"/>
</dbReference>
<dbReference type="Proteomes" id="UP000244496">
    <property type="component" value="Chromosome"/>
</dbReference>
<gene>
    <name evidence="6" type="ORF">HYN69_01615</name>
</gene>
<dbReference type="Gene3D" id="1.25.20.10">
    <property type="entry name" value="Bacterial muramidases"/>
    <property type="match status" value="1"/>
</dbReference>
<sequence>MGHFSRRLGWLFSAFLCCTPLAAAADAAGAMRDAQARAAAQDWTGALSAAQGAGEIGADIVTWQWLRAGGGRLGDYEAFLARRPDWPGLPLLREKGEEAVARSTDPARVIAYFAADLPETAEGSIAYIRALQAQGRAADAENEAFRAWTTLPFGPENEQALLGLYGEALSVAHEVRLDRLLWQNRTSEAKRMLPRVSSGWRAVAEARMALHADADGVNAMIARIPPALQADPGLAYERFNWRFRRDRDDDAAETLIAASKSPQTLGDPDAWADRRAALSRALLRDGKPKAAYQVAASHHLKDGSDYADLEFLSGWIALRFLGDPATALTHFKHLEAAVSTPISTARAHYWQGRALQAAGDTAGATAAYQIAARHQTAYYGLLAAETLGLNLDDSLLSEQRPPNWQDAGFARSSVFAAGVQLEKAGDRTLAKRFFLHLAESLNETEIAQLAQFSLEIDEPHLAVVIAKQAAERGIILPRAYYPVPSFVPNEGLAVSRALALAISRRESEFDPAARSAADARGLMQVLPSTAKLVAPRVGLVYDGGSLNDPAYNVKIGTGYLAQLVEQFGPSVALVASGYNAGPGRPKRWIAAFGDPRDPSVDVVDWVEMIPFTETRTYVMRVTESLVIYRAKLKGVAGPVRITSELRG</sequence>
<proteinExistence type="inferred from homology"/>
<evidence type="ECO:0000313" key="7">
    <source>
        <dbReference type="Proteomes" id="UP000244496"/>
    </source>
</evidence>
<reference evidence="6 7" key="1">
    <citation type="submission" date="2018-04" db="EMBL/GenBank/DDBJ databases">
        <title>Genome sequencing of Gemmobacter.</title>
        <authorList>
            <person name="Yi H."/>
            <person name="Baek M.-G."/>
        </authorList>
    </citation>
    <scope>NUCLEOTIDE SEQUENCE [LARGE SCALE GENOMIC DNA]</scope>
    <source>
        <strain evidence="6 7">HYN0069</strain>
    </source>
</reference>
<evidence type="ECO:0000256" key="1">
    <source>
        <dbReference type="ARBA" id="ARBA00007734"/>
    </source>
</evidence>
<dbReference type="Pfam" id="PF01464">
    <property type="entry name" value="SLT"/>
    <property type="match status" value="1"/>
</dbReference>
<dbReference type="AlphaFoldDB" id="A0A2S0UHT3"/>
<feature type="domain" description="Transglycosylase SLT" evidence="5">
    <location>
        <begin position="494"/>
        <end position="593"/>
    </location>
</feature>
<comment type="similarity">
    <text evidence="2">Belongs to the virb1 family.</text>
</comment>
<dbReference type="PANTHER" id="PTHR37423">
    <property type="entry name" value="SOLUBLE LYTIC MUREIN TRANSGLYCOSYLASE-RELATED"/>
    <property type="match status" value="1"/>
</dbReference>
<dbReference type="SUPFAM" id="SSF48435">
    <property type="entry name" value="Bacterial muramidases"/>
    <property type="match status" value="1"/>
</dbReference>
<dbReference type="GO" id="GO:0016020">
    <property type="term" value="C:membrane"/>
    <property type="evidence" value="ECO:0007669"/>
    <property type="project" value="InterPro"/>
</dbReference>
<dbReference type="GO" id="GO:0000270">
    <property type="term" value="P:peptidoglycan metabolic process"/>
    <property type="evidence" value="ECO:0007669"/>
    <property type="project" value="InterPro"/>
</dbReference>
<evidence type="ECO:0000256" key="2">
    <source>
        <dbReference type="ARBA" id="ARBA00009387"/>
    </source>
</evidence>
<dbReference type="RefSeq" id="WP_108434205.1">
    <property type="nucleotide sequence ID" value="NZ_CP028918.1"/>
</dbReference>
<evidence type="ECO:0000313" key="6">
    <source>
        <dbReference type="EMBL" id="AWB47376.1"/>
    </source>
</evidence>
<dbReference type="PROSITE" id="PS00922">
    <property type="entry name" value="TRANSGLYCOSYLASE"/>
    <property type="match status" value="1"/>
</dbReference>
<comment type="similarity">
    <text evidence="1">Belongs to the transglycosylase Slt family.</text>
</comment>
<accession>A0A2S0UHT3</accession>
<dbReference type="Gene3D" id="1.10.530.10">
    <property type="match status" value="1"/>
</dbReference>
<evidence type="ECO:0000256" key="3">
    <source>
        <dbReference type="ARBA" id="ARBA00022729"/>
    </source>
</evidence>
<dbReference type="InterPro" id="IPR023346">
    <property type="entry name" value="Lysozyme-like_dom_sf"/>
</dbReference>
<dbReference type="InterPro" id="IPR008939">
    <property type="entry name" value="Lytic_TGlycosylase_superhlx_U"/>
</dbReference>
<dbReference type="SUPFAM" id="SSF53955">
    <property type="entry name" value="Lysozyme-like"/>
    <property type="match status" value="1"/>
</dbReference>
<dbReference type="PANTHER" id="PTHR37423:SF2">
    <property type="entry name" value="MEMBRANE-BOUND LYTIC MUREIN TRANSGLYCOSYLASE C"/>
    <property type="match status" value="1"/>
</dbReference>
<name>A0A2S0UHT3_9RHOB</name>
<dbReference type="EMBL" id="CP028918">
    <property type="protein sequence ID" value="AWB47376.1"/>
    <property type="molecule type" value="Genomic_DNA"/>
</dbReference>
<dbReference type="InterPro" id="IPR000189">
    <property type="entry name" value="Transglyc_AS"/>
</dbReference>
<dbReference type="CDD" id="cd13401">
    <property type="entry name" value="Slt70-like"/>
    <property type="match status" value="1"/>
</dbReference>
<keyword evidence="3 4" id="KW-0732">Signal</keyword>
<organism evidence="6 7">
    <name type="scientific">Paragemmobacter aquarius</name>
    <dbReference type="NCBI Taxonomy" id="2169400"/>
    <lineage>
        <taxon>Bacteria</taxon>
        <taxon>Pseudomonadati</taxon>
        <taxon>Pseudomonadota</taxon>
        <taxon>Alphaproteobacteria</taxon>
        <taxon>Rhodobacterales</taxon>
        <taxon>Paracoccaceae</taxon>
        <taxon>Paragemmobacter</taxon>
    </lineage>
</organism>
<dbReference type="InterPro" id="IPR008258">
    <property type="entry name" value="Transglycosylase_SLT_dom_1"/>
</dbReference>
<evidence type="ECO:0000256" key="4">
    <source>
        <dbReference type="SAM" id="SignalP"/>
    </source>
</evidence>
<protein>
    <submittedName>
        <fullName evidence="6">Lytic transglycosylase</fullName>
    </submittedName>
</protein>
<feature type="signal peptide" evidence="4">
    <location>
        <begin position="1"/>
        <end position="24"/>
    </location>
</feature>
<keyword evidence="7" id="KW-1185">Reference proteome</keyword>
<feature type="chain" id="PRO_5015434663" evidence="4">
    <location>
        <begin position="25"/>
        <end position="647"/>
    </location>
</feature>
<dbReference type="OrthoDB" id="9815002at2"/>
<dbReference type="KEGG" id="geh:HYN69_01615"/>
<evidence type="ECO:0000259" key="5">
    <source>
        <dbReference type="Pfam" id="PF01464"/>
    </source>
</evidence>